<comment type="caution">
    <text evidence="2">The sequence shown here is derived from an EMBL/GenBank/DDBJ whole genome shotgun (WGS) entry which is preliminary data.</text>
</comment>
<dbReference type="Gramene" id="TVU22181">
    <property type="protein sequence ID" value="TVU22181"/>
    <property type="gene ID" value="EJB05_31863"/>
</dbReference>
<dbReference type="AlphaFoldDB" id="A0A5J9UFZ5"/>
<dbReference type="InterPro" id="IPR005174">
    <property type="entry name" value="KIB1-4_b-propeller"/>
</dbReference>
<accession>A0A5J9UFZ5</accession>
<gene>
    <name evidence="2" type="ORF">EJB05_31863</name>
</gene>
<dbReference type="PANTHER" id="PTHR34708">
    <property type="entry name" value="OS07G0440000 PROTEIN"/>
    <property type="match status" value="1"/>
</dbReference>
<dbReference type="Pfam" id="PF03478">
    <property type="entry name" value="Beta-prop_KIB1-4"/>
    <property type="match status" value="1"/>
</dbReference>
<proteinExistence type="predicted"/>
<reference evidence="2 3" key="1">
    <citation type="journal article" date="2019" name="Sci. Rep.">
        <title>A high-quality genome of Eragrostis curvula grass provides insights into Poaceae evolution and supports new strategies to enhance forage quality.</title>
        <authorList>
            <person name="Carballo J."/>
            <person name="Santos B.A.C.M."/>
            <person name="Zappacosta D."/>
            <person name="Garbus I."/>
            <person name="Selva J.P."/>
            <person name="Gallo C.A."/>
            <person name="Diaz A."/>
            <person name="Albertini E."/>
            <person name="Caccamo M."/>
            <person name="Echenique V."/>
        </authorList>
    </citation>
    <scope>NUCLEOTIDE SEQUENCE [LARGE SCALE GENOMIC DNA]</scope>
    <source>
        <strain evidence="3">cv. Victoria</strain>
        <tissue evidence="2">Leaf</tissue>
    </source>
</reference>
<organism evidence="2 3">
    <name type="scientific">Eragrostis curvula</name>
    <name type="common">weeping love grass</name>
    <dbReference type="NCBI Taxonomy" id="38414"/>
    <lineage>
        <taxon>Eukaryota</taxon>
        <taxon>Viridiplantae</taxon>
        <taxon>Streptophyta</taxon>
        <taxon>Embryophyta</taxon>
        <taxon>Tracheophyta</taxon>
        <taxon>Spermatophyta</taxon>
        <taxon>Magnoliopsida</taxon>
        <taxon>Liliopsida</taxon>
        <taxon>Poales</taxon>
        <taxon>Poaceae</taxon>
        <taxon>PACMAD clade</taxon>
        <taxon>Chloridoideae</taxon>
        <taxon>Eragrostideae</taxon>
        <taxon>Eragrostidinae</taxon>
        <taxon>Eragrostis</taxon>
    </lineage>
</organism>
<dbReference type="Proteomes" id="UP000324897">
    <property type="component" value="Unassembled WGS sequence"/>
</dbReference>
<dbReference type="PANTHER" id="PTHR34708:SF2">
    <property type="entry name" value="OS07G0440000 PROTEIN"/>
    <property type="match status" value="1"/>
</dbReference>
<feature type="non-terminal residue" evidence="2">
    <location>
        <position position="1"/>
    </location>
</feature>
<evidence type="ECO:0000259" key="1">
    <source>
        <dbReference type="Pfam" id="PF03478"/>
    </source>
</evidence>
<sequence length="412" mass="45439">MPPPWVVIPGDIGCSKSFTLISVPTRQGFRWTPPGGLGLRCVGSNGGWLAGAYIAADRTVRIVLVNPLTGARVEAPPAGRVSFMPDPERHKYKVEDALSVAVQKVAFSPNPTAQDFAVAVVGVSRVSRDSREGPAARFGDDVGWYAPRASREGPAASFGVAFARAGDDGWCAWAELPDQRDRSAGLDVAYRDGKFYYMTVSGELWVVDMAAPSPKPAKLATFPRATLDDGRRGYHLGFSGDGALHVVSSNTDDASRLYVLTQWHDDPSFGLPAEGVPPWTRARQLRGQAFLVGDFNQTLCAPVPDGSACLRPDSVYFFTGVPLCSGLAKYSYSYREREVGRDGVGVRRLDLITGTFQRPVRTRKIRFRPILDFWQPAWSSRYKDDLLEEETWNRLKLGLDWTKAIWFMPSMR</sequence>
<feature type="domain" description="KIB1-4 beta-propeller" evidence="1">
    <location>
        <begin position="23"/>
        <end position="318"/>
    </location>
</feature>
<evidence type="ECO:0000313" key="2">
    <source>
        <dbReference type="EMBL" id="TVU22181.1"/>
    </source>
</evidence>
<protein>
    <recommendedName>
        <fullName evidence="1">KIB1-4 beta-propeller domain-containing protein</fullName>
    </recommendedName>
</protein>
<dbReference type="EMBL" id="RWGY01000026">
    <property type="protein sequence ID" value="TVU22181.1"/>
    <property type="molecule type" value="Genomic_DNA"/>
</dbReference>
<name>A0A5J9UFZ5_9POAL</name>
<keyword evidence="3" id="KW-1185">Reference proteome</keyword>
<evidence type="ECO:0000313" key="3">
    <source>
        <dbReference type="Proteomes" id="UP000324897"/>
    </source>
</evidence>
<dbReference type="OrthoDB" id="692753at2759"/>